<dbReference type="EMBL" id="PZQS01000012">
    <property type="protein sequence ID" value="PVD20565.1"/>
    <property type="molecule type" value="Genomic_DNA"/>
</dbReference>
<evidence type="ECO:0000313" key="2">
    <source>
        <dbReference type="EMBL" id="PVD20565.1"/>
    </source>
</evidence>
<evidence type="ECO:0000313" key="3">
    <source>
        <dbReference type="Proteomes" id="UP000245119"/>
    </source>
</evidence>
<reference evidence="2 3" key="1">
    <citation type="submission" date="2018-04" db="EMBL/GenBank/DDBJ databases">
        <title>The genome of golden apple snail Pomacea canaliculata provides insight into stress tolerance and invasive adaptation.</title>
        <authorList>
            <person name="Liu C."/>
            <person name="Liu B."/>
            <person name="Ren Y."/>
            <person name="Zhang Y."/>
            <person name="Wang H."/>
            <person name="Li S."/>
            <person name="Jiang F."/>
            <person name="Yin L."/>
            <person name="Zhang G."/>
            <person name="Qian W."/>
            <person name="Fan W."/>
        </authorList>
    </citation>
    <scope>NUCLEOTIDE SEQUENCE [LARGE SCALE GENOMIC DNA]</scope>
    <source>
        <strain evidence="2">SZHN2017</strain>
        <tissue evidence="2">Muscle</tissue>
    </source>
</reference>
<feature type="compositionally biased region" description="Basic and acidic residues" evidence="1">
    <location>
        <begin position="1"/>
        <end position="17"/>
    </location>
</feature>
<protein>
    <submittedName>
        <fullName evidence="2">Uncharacterized protein</fullName>
    </submittedName>
</protein>
<proteinExistence type="predicted"/>
<gene>
    <name evidence="2" type="ORF">C0Q70_18721</name>
</gene>
<sequence>MDAKKEKHIEKDTDKKKLMVLTQEEEKEYETKENEDKTCEDKENEEEKKDDDDDKNKSQAEDAEGDNAKKVDPNDVLSLLVKTRQSARRKEAEMKKKVDVIKMGMNRSPQRLPSLTLLVDVPGMKTVGSEELPEAKTSCASAPGPENSCMWRVAQVWTYPSCQCLTHPSVYSCECQCLVFCDLFGEAALSGQMTCAVTQEMSVKHLTIKERHFLTCDDDQKWNIM</sequence>
<comment type="caution">
    <text evidence="2">The sequence shown here is derived from an EMBL/GenBank/DDBJ whole genome shotgun (WGS) entry which is preliminary data.</text>
</comment>
<feature type="compositionally biased region" description="Basic and acidic residues" evidence="1">
    <location>
        <begin position="54"/>
        <end position="73"/>
    </location>
</feature>
<keyword evidence="3" id="KW-1185">Reference proteome</keyword>
<name>A0A2T7NHD5_POMCA</name>
<feature type="compositionally biased region" description="Basic and acidic residues" evidence="1">
    <location>
        <begin position="29"/>
        <end position="47"/>
    </location>
</feature>
<accession>A0A2T7NHD5</accession>
<evidence type="ECO:0000256" key="1">
    <source>
        <dbReference type="SAM" id="MobiDB-lite"/>
    </source>
</evidence>
<dbReference type="Proteomes" id="UP000245119">
    <property type="component" value="Linkage Group LG12"/>
</dbReference>
<feature type="region of interest" description="Disordered" evidence="1">
    <location>
        <begin position="1"/>
        <end position="75"/>
    </location>
</feature>
<organism evidence="2 3">
    <name type="scientific">Pomacea canaliculata</name>
    <name type="common">Golden apple snail</name>
    <dbReference type="NCBI Taxonomy" id="400727"/>
    <lineage>
        <taxon>Eukaryota</taxon>
        <taxon>Metazoa</taxon>
        <taxon>Spiralia</taxon>
        <taxon>Lophotrochozoa</taxon>
        <taxon>Mollusca</taxon>
        <taxon>Gastropoda</taxon>
        <taxon>Caenogastropoda</taxon>
        <taxon>Architaenioglossa</taxon>
        <taxon>Ampullarioidea</taxon>
        <taxon>Ampullariidae</taxon>
        <taxon>Pomacea</taxon>
    </lineage>
</organism>
<dbReference type="AlphaFoldDB" id="A0A2T7NHD5"/>